<accession>A0ABD2B8J8</accession>
<gene>
    <name evidence="1" type="ORF">V1477_016649</name>
</gene>
<evidence type="ECO:0000313" key="1">
    <source>
        <dbReference type="EMBL" id="KAL2729065.1"/>
    </source>
</evidence>
<reference evidence="1 2" key="1">
    <citation type="journal article" date="2024" name="Ann. Entomol. Soc. Am.">
        <title>Genomic analyses of the southern and eastern yellowjacket wasps (Hymenoptera: Vespidae) reveal evolutionary signatures of social life.</title>
        <authorList>
            <person name="Catto M.A."/>
            <person name="Caine P.B."/>
            <person name="Orr S.E."/>
            <person name="Hunt B.G."/>
            <person name="Goodisman M.A.D."/>
        </authorList>
    </citation>
    <scope>NUCLEOTIDE SEQUENCE [LARGE SCALE GENOMIC DNA]</scope>
    <source>
        <strain evidence="1">232</strain>
        <tissue evidence="1">Head and thorax</tissue>
    </source>
</reference>
<proteinExistence type="predicted"/>
<comment type="caution">
    <text evidence="1">The sequence shown here is derived from an EMBL/GenBank/DDBJ whole genome shotgun (WGS) entry which is preliminary data.</text>
</comment>
<organism evidence="1 2">
    <name type="scientific">Vespula maculifrons</name>
    <name type="common">Eastern yellow jacket</name>
    <name type="synonym">Wasp</name>
    <dbReference type="NCBI Taxonomy" id="7453"/>
    <lineage>
        <taxon>Eukaryota</taxon>
        <taxon>Metazoa</taxon>
        <taxon>Ecdysozoa</taxon>
        <taxon>Arthropoda</taxon>
        <taxon>Hexapoda</taxon>
        <taxon>Insecta</taxon>
        <taxon>Pterygota</taxon>
        <taxon>Neoptera</taxon>
        <taxon>Endopterygota</taxon>
        <taxon>Hymenoptera</taxon>
        <taxon>Apocrita</taxon>
        <taxon>Aculeata</taxon>
        <taxon>Vespoidea</taxon>
        <taxon>Vespidae</taxon>
        <taxon>Vespinae</taxon>
        <taxon>Vespula</taxon>
    </lineage>
</organism>
<protein>
    <submittedName>
        <fullName evidence="1">Uncharacterized protein</fullName>
    </submittedName>
</protein>
<name>A0ABD2B8J8_VESMC</name>
<dbReference type="Proteomes" id="UP001607303">
    <property type="component" value="Unassembled WGS sequence"/>
</dbReference>
<dbReference type="AlphaFoldDB" id="A0ABD2B8J8"/>
<evidence type="ECO:0000313" key="2">
    <source>
        <dbReference type="Proteomes" id="UP001607303"/>
    </source>
</evidence>
<sequence>MLRTFDRCFGCSSEVTALLRTLDRRYGCSSDVTALLRTLGRYGDILDVMDGRVRLRHSYGRYSEVKVTSMKELRNFLISVIDQIFLYSQRFEKTWFIKNEESTVHRTYILYYIEILGMRQLT</sequence>
<keyword evidence="2" id="KW-1185">Reference proteome</keyword>
<dbReference type="EMBL" id="JAYRBN010000099">
    <property type="protein sequence ID" value="KAL2729065.1"/>
    <property type="molecule type" value="Genomic_DNA"/>
</dbReference>